<dbReference type="RefSeq" id="WP_212010952.1">
    <property type="nucleotide sequence ID" value="NZ_JAAFYZ010000071.1"/>
</dbReference>
<dbReference type="Gene3D" id="1.10.1200.10">
    <property type="entry name" value="ACP-like"/>
    <property type="match status" value="1"/>
</dbReference>
<keyword evidence="3" id="KW-0808">Transferase</keyword>
<dbReference type="InterPro" id="IPR014030">
    <property type="entry name" value="Ketoacyl_synth_N"/>
</dbReference>
<dbReference type="SMART" id="SM00823">
    <property type="entry name" value="PKS_PP"/>
    <property type="match status" value="1"/>
</dbReference>
<dbReference type="InterPro" id="IPR006162">
    <property type="entry name" value="Ppantetheine_attach_site"/>
</dbReference>
<evidence type="ECO:0000256" key="2">
    <source>
        <dbReference type="ARBA" id="ARBA00022553"/>
    </source>
</evidence>
<dbReference type="Gene3D" id="3.40.366.10">
    <property type="entry name" value="Malonyl-Coenzyme A Acyl Carrier Protein, domain 2"/>
    <property type="match status" value="1"/>
</dbReference>
<comment type="caution">
    <text evidence="7">The sequence shown here is derived from an EMBL/GenBank/DDBJ whole genome shotgun (WGS) entry which is preliminary data.</text>
</comment>
<feature type="compositionally biased region" description="Low complexity" evidence="4">
    <location>
        <begin position="1054"/>
        <end position="1064"/>
    </location>
</feature>
<keyword evidence="7" id="KW-0012">Acyltransferase</keyword>
<feature type="domain" description="Ketosynthase family 3 (KS3)" evidence="6">
    <location>
        <begin position="36"/>
        <end position="461"/>
    </location>
</feature>
<dbReference type="SUPFAM" id="SSF55048">
    <property type="entry name" value="Probable ACP-binding domain of malonyl-CoA ACP transacylase"/>
    <property type="match status" value="1"/>
</dbReference>
<gene>
    <name evidence="7" type="ORF">KGQ19_21250</name>
</gene>
<dbReference type="PROSITE" id="PS50075">
    <property type="entry name" value="CARRIER"/>
    <property type="match status" value="1"/>
</dbReference>
<feature type="region of interest" description="Disordered" evidence="4">
    <location>
        <begin position="1051"/>
        <end position="1093"/>
    </location>
</feature>
<dbReference type="InterPro" id="IPR036736">
    <property type="entry name" value="ACP-like_sf"/>
</dbReference>
<dbReference type="PANTHER" id="PTHR43775">
    <property type="entry name" value="FATTY ACID SYNTHASE"/>
    <property type="match status" value="1"/>
</dbReference>
<dbReference type="InterPro" id="IPR001227">
    <property type="entry name" value="Ac_transferase_dom_sf"/>
</dbReference>
<dbReference type="InterPro" id="IPR016035">
    <property type="entry name" value="Acyl_Trfase/lysoPLipase"/>
</dbReference>
<feature type="region of interest" description="Disordered" evidence="4">
    <location>
        <begin position="469"/>
        <end position="493"/>
    </location>
</feature>
<dbReference type="InterPro" id="IPR014043">
    <property type="entry name" value="Acyl_transferase_dom"/>
</dbReference>
<dbReference type="SMART" id="SM01294">
    <property type="entry name" value="PKS_PP_betabranch"/>
    <property type="match status" value="1"/>
</dbReference>
<name>A0ABS5KTM9_9ACTN</name>
<dbReference type="PROSITE" id="PS52004">
    <property type="entry name" value="KS3_2"/>
    <property type="match status" value="1"/>
</dbReference>
<dbReference type="SMART" id="SM00827">
    <property type="entry name" value="PKS_AT"/>
    <property type="match status" value="1"/>
</dbReference>
<dbReference type="SUPFAM" id="SSF52151">
    <property type="entry name" value="FabD/lysophospholipase-like"/>
    <property type="match status" value="1"/>
</dbReference>
<evidence type="ECO:0000313" key="8">
    <source>
        <dbReference type="Proteomes" id="UP000730482"/>
    </source>
</evidence>
<evidence type="ECO:0000313" key="7">
    <source>
        <dbReference type="EMBL" id="MBS2549393.1"/>
    </source>
</evidence>
<dbReference type="PROSITE" id="PS00606">
    <property type="entry name" value="KS3_1"/>
    <property type="match status" value="1"/>
</dbReference>
<keyword evidence="1" id="KW-0596">Phosphopantetheine</keyword>
<dbReference type="Proteomes" id="UP000730482">
    <property type="component" value="Unassembled WGS sequence"/>
</dbReference>
<sequence>MTPPRQAQATDGTLKRALAAVQQFRNRIDALELAKRESIAIVGIGCRLPGGISSAADLWDALEKGFDAISPIPADRWDAAAYYDPDPQTPGRMPVRFGAFLDAVDHFDPYFFGISPREAVRMDPQQRLFLEVAWEALEDAGLTRDRLRGSATGVFVGANSSDYLHLQMEEPDGADTYTVVGGANCIISNRLSYLLDLRGPSMTLDTACSSSLVAVHLAAQSLRNRECDLAVVGGANLILSPTMTVAHAKGLPLSPDGRCRTFDARADGYARGEGVASIVLKRLSDAIADGDAVWAVVNGSAVNQDGLTNGLTAPSGRSQRAVISQALENSRLTPDRVTLVEAHGTGTVLGDPIEVEALCSVYGARDAESAPCALSSIKTNIGHLEAGAGLAGLIKAALSIHHRVLVPHLYLEQINPHISLDGTRLFIPTTRQDWDVPDERRHAAVSSFGAGGTNAHVVLGPAPRVEHDEADQADHADQAGPGPAGQLEPRPRSRPRVIPISAATSQALTAMAEAYRDHLAALDPRAVPLSTLAHTATVRRTQLEHRLTVVADSAAQGADRLTQWLDGEAPVGVRTGRASADVGRGVAFVFPGQGAQRLGMGRELMASCPVFRSAVRECDEAMRTWLDRSILDEIHDPDPDAALERIDTIQPALFAIAVGLAARTRALGIEPTAVIGHSMGEIAAAYVAGALSLEDATRISCRRSTLLRRISKQGAMLVVALPIDAVDTYISDLSDLVSAAVSNSPTSTVLSGDPRALDALAERLQAENIFCRPVKVDIASHSPQVDPLREELLAELADIKPRPSRIPILSTVTGELCDGSGFDAEYWWRNLRQPVLFWDGVRQLIDAGHGIFVEMSPHPALLSAVEQAFEVSGRSGLAVPGMRRDQPETHGVAELFGALHAQGVPAPLANLLPASAPATRLPGYAWQHESFWFRQLGAYRAPSGRVGTVPTTVPAKRIPARTVRSAAVPAAVPAAGPTGMYDLVLAAVAEVLEMDPDRIEPSAGFFQLGMDSIMAARVRGRLEAALDRKLPAPVMFEHPTTAELAEHLGTLGVPASNPDTAPATPTTPIPTAEPPTDHPDPQPGGPRAVDDLTEEQLLAVLADEIRMANSDPGEDR</sequence>
<dbReference type="SUPFAM" id="SSF47336">
    <property type="entry name" value="ACP-like"/>
    <property type="match status" value="1"/>
</dbReference>
<evidence type="ECO:0000259" key="5">
    <source>
        <dbReference type="PROSITE" id="PS50075"/>
    </source>
</evidence>
<protein>
    <submittedName>
        <fullName evidence="7">Acyltransferase domain-containing protein</fullName>
    </submittedName>
</protein>
<dbReference type="Pfam" id="PF00109">
    <property type="entry name" value="ketoacyl-synt"/>
    <property type="match status" value="1"/>
</dbReference>
<feature type="domain" description="Carrier" evidence="5">
    <location>
        <begin position="978"/>
        <end position="1052"/>
    </location>
</feature>
<evidence type="ECO:0000256" key="3">
    <source>
        <dbReference type="ARBA" id="ARBA00022679"/>
    </source>
</evidence>
<proteinExistence type="predicted"/>
<dbReference type="PROSITE" id="PS00012">
    <property type="entry name" value="PHOSPHOPANTETHEINE"/>
    <property type="match status" value="1"/>
</dbReference>
<dbReference type="Pfam" id="PF00698">
    <property type="entry name" value="Acyl_transf_1"/>
    <property type="match status" value="1"/>
</dbReference>
<evidence type="ECO:0000259" key="6">
    <source>
        <dbReference type="PROSITE" id="PS52004"/>
    </source>
</evidence>
<dbReference type="InterPro" id="IPR018201">
    <property type="entry name" value="Ketoacyl_synth_AS"/>
</dbReference>
<dbReference type="Pfam" id="PF16197">
    <property type="entry name" value="KAsynt_C_assoc"/>
    <property type="match status" value="1"/>
</dbReference>
<dbReference type="InterPro" id="IPR016036">
    <property type="entry name" value="Malonyl_transacylase_ACP-bd"/>
</dbReference>
<dbReference type="SMART" id="SM00825">
    <property type="entry name" value="PKS_KS"/>
    <property type="match status" value="1"/>
</dbReference>
<dbReference type="GO" id="GO:0016746">
    <property type="term" value="F:acyltransferase activity"/>
    <property type="evidence" value="ECO:0007669"/>
    <property type="project" value="UniProtKB-KW"/>
</dbReference>
<dbReference type="EMBL" id="JAAFYZ010000071">
    <property type="protein sequence ID" value="MBS2549393.1"/>
    <property type="molecule type" value="Genomic_DNA"/>
</dbReference>
<dbReference type="InterPro" id="IPR020806">
    <property type="entry name" value="PKS_PP-bd"/>
</dbReference>
<evidence type="ECO:0000256" key="4">
    <source>
        <dbReference type="SAM" id="MobiDB-lite"/>
    </source>
</evidence>
<dbReference type="InterPro" id="IPR032821">
    <property type="entry name" value="PKS_assoc"/>
</dbReference>
<dbReference type="InterPro" id="IPR020841">
    <property type="entry name" value="PKS_Beta-ketoAc_synthase_dom"/>
</dbReference>
<dbReference type="InterPro" id="IPR016039">
    <property type="entry name" value="Thiolase-like"/>
</dbReference>
<accession>A0ABS5KTM9</accession>
<dbReference type="PANTHER" id="PTHR43775:SF37">
    <property type="entry name" value="SI:DKEY-61P9.11"/>
    <property type="match status" value="1"/>
</dbReference>
<dbReference type="Pfam" id="PF02801">
    <property type="entry name" value="Ketoacyl-synt_C"/>
    <property type="match status" value="1"/>
</dbReference>
<dbReference type="CDD" id="cd00833">
    <property type="entry name" value="PKS"/>
    <property type="match status" value="1"/>
</dbReference>
<reference evidence="7 8" key="1">
    <citation type="submission" date="2020-02" db="EMBL/GenBank/DDBJ databases">
        <title>Acidophilic actinobacteria isolated from forest soil.</title>
        <authorList>
            <person name="Golinska P."/>
        </authorList>
    </citation>
    <scope>NUCLEOTIDE SEQUENCE [LARGE SCALE GENOMIC DNA]</scope>
    <source>
        <strain evidence="7 8">NL8</strain>
    </source>
</reference>
<dbReference type="Gene3D" id="3.40.47.10">
    <property type="match status" value="1"/>
</dbReference>
<keyword evidence="2" id="KW-0597">Phosphoprotein</keyword>
<dbReference type="InterPro" id="IPR009081">
    <property type="entry name" value="PP-bd_ACP"/>
</dbReference>
<organism evidence="7 8">
    <name type="scientific">Catenulispora pinistramenti</name>
    <dbReference type="NCBI Taxonomy" id="2705254"/>
    <lineage>
        <taxon>Bacteria</taxon>
        <taxon>Bacillati</taxon>
        <taxon>Actinomycetota</taxon>
        <taxon>Actinomycetes</taxon>
        <taxon>Catenulisporales</taxon>
        <taxon>Catenulisporaceae</taxon>
        <taxon>Catenulispora</taxon>
    </lineage>
</organism>
<dbReference type="InterPro" id="IPR050091">
    <property type="entry name" value="PKS_NRPS_Biosynth_Enz"/>
</dbReference>
<dbReference type="Gene3D" id="3.30.70.3290">
    <property type="match status" value="1"/>
</dbReference>
<dbReference type="SUPFAM" id="SSF53901">
    <property type="entry name" value="Thiolase-like"/>
    <property type="match status" value="1"/>
</dbReference>
<keyword evidence="8" id="KW-1185">Reference proteome</keyword>
<dbReference type="InterPro" id="IPR014031">
    <property type="entry name" value="Ketoacyl_synth_C"/>
</dbReference>
<evidence type="ECO:0000256" key="1">
    <source>
        <dbReference type="ARBA" id="ARBA00022450"/>
    </source>
</evidence>
<dbReference type="Pfam" id="PF00550">
    <property type="entry name" value="PP-binding"/>
    <property type="match status" value="1"/>
</dbReference>